<keyword evidence="1" id="KW-0472">Membrane</keyword>
<name>A0ABW2DMB5_9BACT</name>
<protein>
    <submittedName>
        <fullName evidence="2">Uncharacterized protein</fullName>
    </submittedName>
</protein>
<keyword evidence="1" id="KW-1133">Transmembrane helix</keyword>
<keyword evidence="1" id="KW-0812">Transmembrane</keyword>
<accession>A0ABW2DMB5</accession>
<dbReference type="RefSeq" id="WP_066621448.1">
    <property type="nucleotide sequence ID" value="NZ_JBHSYQ010000004.1"/>
</dbReference>
<reference evidence="3" key="1">
    <citation type="journal article" date="2019" name="Int. J. Syst. Evol. Microbiol.">
        <title>The Global Catalogue of Microorganisms (GCM) 10K type strain sequencing project: providing services to taxonomists for standard genome sequencing and annotation.</title>
        <authorList>
            <consortium name="The Broad Institute Genomics Platform"/>
            <consortium name="The Broad Institute Genome Sequencing Center for Infectious Disease"/>
            <person name="Wu L."/>
            <person name="Ma J."/>
        </authorList>
    </citation>
    <scope>NUCLEOTIDE SEQUENCE [LARGE SCALE GENOMIC DNA]</scope>
    <source>
        <strain evidence="3">CGMCC 4.7393</strain>
    </source>
</reference>
<evidence type="ECO:0000313" key="2">
    <source>
        <dbReference type="EMBL" id="MFC6998203.1"/>
    </source>
</evidence>
<proteinExistence type="predicted"/>
<sequence length="104" mass="12214">MLAMQFKTYLILRLFFNPSGTASFCISKILTLFAYIFLIFAENSANRFRVVFKKTGIKEDFKFRLIIVSKHNLSFINGEGMYQYQSLPLPAFKDALQKHNLYER</sequence>
<dbReference type="EMBL" id="JBHSYQ010000004">
    <property type="protein sequence ID" value="MFC6998203.1"/>
    <property type="molecule type" value="Genomic_DNA"/>
</dbReference>
<comment type="caution">
    <text evidence="2">The sequence shown here is derived from an EMBL/GenBank/DDBJ whole genome shotgun (WGS) entry which is preliminary data.</text>
</comment>
<evidence type="ECO:0000256" key="1">
    <source>
        <dbReference type="SAM" id="Phobius"/>
    </source>
</evidence>
<gene>
    <name evidence="2" type="ORF">ACFQHR_11240</name>
</gene>
<feature type="transmembrane region" description="Helical" evidence="1">
    <location>
        <begin position="20"/>
        <end position="40"/>
    </location>
</feature>
<keyword evidence="3" id="KW-1185">Reference proteome</keyword>
<evidence type="ECO:0000313" key="3">
    <source>
        <dbReference type="Proteomes" id="UP001596405"/>
    </source>
</evidence>
<organism evidence="2 3">
    <name type="scientific">Rufibacter roseus</name>
    <dbReference type="NCBI Taxonomy" id="1567108"/>
    <lineage>
        <taxon>Bacteria</taxon>
        <taxon>Pseudomonadati</taxon>
        <taxon>Bacteroidota</taxon>
        <taxon>Cytophagia</taxon>
        <taxon>Cytophagales</taxon>
        <taxon>Hymenobacteraceae</taxon>
        <taxon>Rufibacter</taxon>
    </lineage>
</organism>
<dbReference type="Proteomes" id="UP001596405">
    <property type="component" value="Unassembled WGS sequence"/>
</dbReference>